<comment type="caution">
    <text evidence="2">The sequence shown here is derived from an EMBL/GenBank/DDBJ whole genome shotgun (WGS) entry which is preliminary data.</text>
</comment>
<dbReference type="EMBL" id="JBHTGQ010000004">
    <property type="protein sequence ID" value="MFC7748861.1"/>
    <property type="molecule type" value="Genomic_DNA"/>
</dbReference>
<reference evidence="3" key="1">
    <citation type="journal article" date="2019" name="Int. J. Syst. Evol. Microbiol.">
        <title>The Global Catalogue of Microorganisms (GCM) 10K type strain sequencing project: providing services to taxonomists for standard genome sequencing and annotation.</title>
        <authorList>
            <consortium name="The Broad Institute Genomics Platform"/>
            <consortium name="The Broad Institute Genome Sequencing Center for Infectious Disease"/>
            <person name="Wu L."/>
            <person name="Ma J."/>
        </authorList>
    </citation>
    <scope>NUCLEOTIDE SEQUENCE [LARGE SCALE GENOMIC DNA]</scope>
    <source>
        <strain evidence="3">JCM 18657</strain>
    </source>
</reference>
<dbReference type="Pfam" id="PF03435">
    <property type="entry name" value="Sacchrp_dh_NADP"/>
    <property type="match status" value="1"/>
</dbReference>
<accession>A0ABW2UY80</accession>
<name>A0ABW2UY80_9BACL</name>
<evidence type="ECO:0000313" key="3">
    <source>
        <dbReference type="Proteomes" id="UP001596528"/>
    </source>
</evidence>
<organism evidence="2 3">
    <name type="scientific">Paenibacillus thermoaerophilus</name>
    <dbReference type="NCBI Taxonomy" id="1215385"/>
    <lineage>
        <taxon>Bacteria</taxon>
        <taxon>Bacillati</taxon>
        <taxon>Bacillota</taxon>
        <taxon>Bacilli</taxon>
        <taxon>Bacillales</taxon>
        <taxon>Paenibacillaceae</taxon>
        <taxon>Paenibacillus</taxon>
    </lineage>
</organism>
<protein>
    <submittedName>
        <fullName evidence="2">Saccharopine dehydrogenase NADP-binding domain-containing protein</fullName>
    </submittedName>
</protein>
<dbReference type="RefSeq" id="WP_170209438.1">
    <property type="nucleotide sequence ID" value="NZ_JBHTGQ010000004.1"/>
</dbReference>
<gene>
    <name evidence="2" type="ORF">ACFQWB_02730</name>
</gene>
<dbReference type="Gene3D" id="3.40.50.720">
    <property type="entry name" value="NAD(P)-binding Rossmann-like Domain"/>
    <property type="match status" value="1"/>
</dbReference>
<sequence length="242" mass="26553">MSASQLVITLLGSAGGVARAVLAVLDHASGTPDDPLHDKLSGSKLYLLDREARPKSYYARLLSRYPGKFGVLTLDLENRDQLLHHLRSSGTTLVIDCSWADTLGTMACCHETGAAYVNTALECFEADDDASVARYSLLRRYDLFEQRRGSFPGLKAIACSGMNPGLVQWMAMELLRREGGRVPDGCYIVERDTTFLADPEAVEPETVYTSWSPECFLEEAVEKVGENAGSDGLLMDRITRPL</sequence>
<keyword evidence="3" id="KW-1185">Reference proteome</keyword>
<dbReference type="Proteomes" id="UP001596528">
    <property type="component" value="Unassembled WGS sequence"/>
</dbReference>
<dbReference type="InterPro" id="IPR005097">
    <property type="entry name" value="Sacchrp_dh_NADP-bd"/>
</dbReference>
<evidence type="ECO:0000259" key="1">
    <source>
        <dbReference type="Pfam" id="PF03435"/>
    </source>
</evidence>
<evidence type="ECO:0000313" key="2">
    <source>
        <dbReference type="EMBL" id="MFC7748861.1"/>
    </source>
</evidence>
<feature type="domain" description="Saccharopine dehydrogenase NADP binding" evidence="1">
    <location>
        <begin position="9"/>
        <end position="121"/>
    </location>
</feature>
<proteinExistence type="predicted"/>